<feature type="transmembrane region" description="Helical" evidence="7">
    <location>
        <begin position="169"/>
        <end position="195"/>
    </location>
</feature>
<evidence type="ECO:0000256" key="4">
    <source>
        <dbReference type="ARBA" id="ARBA00022989"/>
    </source>
</evidence>
<evidence type="ECO:0000313" key="10">
    <source>
        <dbReference type="Ensembl" id="ENSPMAP00000006155.1"/>
    </source>
</evidence>
<dbReference type="PROSITE" id="PS50216">
    <property type="entry name" value="DHHC"/>
    <property type="match status" value="1"/>
</dbReference>
<comment type="catalytic activity">
    <reaction evidence="7">
        <text>L-cysteinyl-[protein] + hexadecanoyl-CoA = S-hexadecanoyl-L-cysteinyl-[protein] + CoA</text>
        <dbReference type="Rhea" id="RHEA:36683"/>
        <dbReference type="Rhea" id="RHEA-COMP:10131"/>
        <dbReference type="Rhea" id="RHEA-COMP:11032"/>
        <dbReference type="ChEBI" id="CHEBI:29950"/>
        <dbReference type="ChEBI" id="CHEBI:57287"/>
        <dbReference type="ChEBI" id="CHEBI:57379"/>
        <dbReference type="ChEBI" id="CHEBI:74151"/>
        <dbReference type="EC" id="2.3.1.225"/>
    </reaction>
</comment>
<dbReference type="InterPro" id="IPR039859">
    <property type="entry name" value="PFA4/ZDH16/20/ERF2-like"/>
</dbReference>
<evidence type="ECO:0000256" key="6">
    <source>
        <dbReference type="ARBA" id="ARBA00023315"/>
    </source>
</evidence>
<evidence type="ECO:0000256" key="2">
    <source>
        <dbReference type="ARBA" id="ARBA00022679"/>
    </source>
</evidence>
<comment type="similarity">
    <text evidence="7">Belongs to the DHHC palmitoyltransferase family.</text>
</comment>
<dbReference type="PANTHER" id="PTHR22883">
    <property type="entry name" value="ZINC FINGER DHHC DOMAIN CONTAINING PROTEIN"/>
    <property type="match status" value="1"/>
</dbReference>
<dbReference type="GO" id="GO:0019706">
    <property type="term" value="F:protein-cysteine S-palmitoyltransferase activity"/>
    <property type="evidence" value="ECO:0007669"/>
    <property type="project" value="UniProtKB-EC"/>
</dbReference>
<sequence length="298" mass="34197">MSPCCSKSNRTGPGSSQNILGTGTVSMPRKHPRKNGWSWPLHLQQIIAWLAITYFVTVAFGACFPLMRSHWQPLAYIVTSLVLAIHVLMHILAVSIDPADDNVRSKIFSEPVPMFDRSVRAHVIENNYCVLCRTDVASKSKHCISCNKCVARFDHHCHWLNNCVGRRNYWFFFGTMISAVIGLSIILASIMYVFIQYFINPGALRDHPAFSVTFRYYVITLLKLSGPNEWLVFLPSAPLRMSGISFIIFVGVTMCFDAISCILIMQLLCNHFYLFYHRITTYDYIVLKRNEKERQKRI</sequence>
<accession>S4RLR9</accession>
<feature type="region of interest" description="Disordered" evidence="8">
    <location>
        <begin position="1"/>
        <end position="31"/>
    </location>
</feature>
<evidence type="ECO:0000256" key="8">
    <source>
        <dbReference type="SAM" id="MobiDB-lite"/>
    </source>
</evidence>
<dbReference type="HOGENOM" id="CLU_020283_1_1_1"/>
<evidence type="ECO:0000256" key="3">
    <source>
        <dbReference type="ARBA" id="ARBA00022692"/>
    </source>
</evidence>
<keyword evidence="3 7" id="KW-0812">Transmembrane</keyword>
<dbReference type="OMA" id="RTKQPHV"/>
<keyword evidence="2 7" id="KW-0808">Transferase</keyword>
<organism evidence="10">
    <name type="scientific">Petromyzon marinus</name>
    <name type="common">Sea lamprey</name>
    <dbReference type="NCBI Taxonomy" id="7757"/>
    <lineage>
        <taxon>Eukaryota</taxon>
        <taxon>Metazoa</taxon>
        <taxon>Chordata</taxon>
        <taxon>Craniata</taxon>
        <taxon>Vertebrata</taxon>
        <taxon>Cyclostomata</taxon>
        <taxon>Hyperoartia</taxon>
        <taxon>Petromyzontiformes</taxon>
        <taxon>Petromyzontidae</taxon>
        <taxon>Petromyzon</taxon>
    </lineage>
</organism>
<evidence type="ECO:0000256" key="1">
    <source>
        <dbReference type="ARBA" id="ARBA00004141"/>
    </source>
</evidence>
<dbReference type="GO" id="GO:0006612">
    <property type="term" value="P:protein targeting to membrane"/>
    <property type="evidence" value="ECO:0007669"/>
    <property type="project" value="TreeGrafter"/>
</dbReference>
<keyword evidence="5 7" id="KW-0472">Membrane</keyword>
<dbReference type="EC" id="2.3.1.225" evidence="7"/>
<reference evidence="10" key="1">
    <citation type="submission" date="2025-08" db="UniProtKB">
        <authorList>
            <consortium name="Ensembl"/>
        </authorList>
    </citation>
    <scope>IDENTIFICATION</scope>
</reference>
<feature type="transmembrane region" description="Helical" evidence="7">
    <location>
        <begin position="207"/>
        <end position="224"/>
    </location>
</feature>
<protein>
    <recommendedName>
        <fullName evidence="7">Palmitoyltransferase</fullName>
        <ecNumber evidence="7">2.3.1.225</ecNumber>
    </recommendedName>
</protein>
<reference evidence="10" key="2">
    <citation type="submission" date="2025-09" db="UniProtKB">
        <authorList>
            <consortium name="Ensembl"/>
        </authorList>
    </citation>
    <scope>IDENTIFICATION</scope>
</reference>
<dbReference type="PANTHER" id="PTHR22883:SF203">
    <property type="entry name" value="PALMITOYLTRANSFERASE"/>
    <property type="match status" value="1"/>
</dbReference>
<feature type="domain" description="Palmitoyltransferase DHHC" evidence="9">
    <location>
        <begin position="124"/>
        <end position="285"/>
    </location>
</feature>
<feature type="transmembrane region" description="Helical" evidence="7">
    <location>
        <begin position="244"/>
        <end position="268"/>
    </location>
</feature>
<name>S4RLR9_PETMA</name>
<dbReference type="Pfam" id="PF01529">
    <property type="entry name" value="DHHC"/>
    <property type="match status" value="1"/>
</dbReference>
<feature type="transmembrane region" description="Helical" evidence="7">
    <location>
        <begin position="74"/>
        <end position="96"/>
    </location>
</feature>
<evidence type="ECO:0000256" key="7">
    <source>
        <dbReference type="RuleBase" id="RU079119"/>
    </source>
</evidence>
<proteinExistence type="inferred from homology"/>
<dbReference type="GO" id="GO:0005783">
    <property type="term" value="C:endoplasmic reticulum"/>
    <property type="evidence" value="ECO:0007669"/>
    <property type="project" value="TreeGrafter"/>
</dbReference>
<dbReference type="Ensembl" id="ENSPMAT00000006184.1">
    <property type="protein sequence ID" value="ENSPMAP00000006155.1"/>
    <property type="gene ID" value="ENSPMAG00000005586.1"/>
</dbReference>
<dbReference type="InterPro" id="IPR001594">
    <property type="entry name" value="Palmitoyltrfase_DHHC"/>
</dbReference>
<evidence type="ECO:0000259" key="9">
    <source>
        <dbReference type="Pfam" id="PF01529"/>
    </source>
</evidence>
<comment type="domain">
    <text evidence="7">The DHHC domain is required for palmitoyltransferase activity.</text>
</comment>
<evidence type="ECO:0000256" key="5">
    <source>
        <dbReference type="ARBA" id="ARBA00023136"/>
    </source>
</evidence>
<keyword evidence="4 7" id="KW-1133">Transmembrane helix</keyword>
<dbReference type="STRING" id="7757.ENSPMAP00000006155"/>
<dbReference type="GO" id="GO:0005794">
    <property type="term" value="C:Golgi apparatus"/>
    <property type="evidence" value="ECO:0007669"/>
    <property type="project" value="TreeGrafter"/>
</dbReference>
<dbReference type="GeneTree" id="ENSGT00940000161608"/>
<keyword evidence="6 7" id="KW-0012">Acyltransferase</keyword>
<comment type="subcellular location">
    <subcellularLocation>
        <location evidence="1">Membrane</location>
        <topology evidence="1">Multi-pass membrane protein</topology>
    </subcellularLocation>
</comment>
<feature type="compositionally biased region" description="Polar residues" evidence="8">
    <location>
        <begin position="1"/>
        <end position="25"/>
    </location>
</feature>
<dbReference type="AlphaFoldDB" id="S4RLR9"/>
<feature type="transmembrane region" description="Helical" evidence="7">
    <location>
        <begin position="46"/>
        <end position="67"/>
    </location>
</feature>
<dbReference type="GO" id="GO:0016020">
    <property type="term" value="C:membrane"/>
    <property type="evidence" value="ECO:0007669"/>
    <property type="project" value="UniProtKB-SubCell"/>
</dbReference>